<accession>A0A2X2JEU2</accession>
<gene>
    <name evidence="2" type="ORF">NCTC4837_01163</name>
</gene>
<evidence type="ECO:0000313" key="3">
    <source>
        <dbReference type="Proteomes" id="UP000251082"/>
    </source>
</evidence>
<feature type="coiled-coil region" evidence="1">
    <location>
        <begin position="188"/>
        <end position="215"/>
    </location>
</feature>
<protein>
    <recommendedName>
        <fullName evidence="4">Type III effector protein</fullName>
    </recommendedName>
</protein>
<evidence type="ECO:0008006" key="4">
    <source>
        <dbReference type="Google" id="ProtNLM"/>
    </source>
</evidence>
<evidence type="ECO:0000313" key="2">
    <source>
        <dbReference type="EMBL" id="SPZ68939.1"/>
    </source>
</evidence>
<reference evidence="2 3" key="1">
    <citation type="submission" date="2018-06" db="EMBL/GenBank/DDBJ databases">
        <authorList>
            <consortium name="Pathogen Informatics"/>
            <person name="Doyle S."/>
        </authorList>
    </citation>
    <scope>NUCLEOTIDE SEQUENCE [LARGE SCALE GENOMIC DNA]</scope>
    <source>
        <strain evidence="2 3">NCTC4837</strain>
    </source>
</reference>
<dbReference type="EMBL" id="UAUQ01000003">
    <property type="protein sequence ID" value="SPZ68939.1"/>
    <property type="molecule type" value="Genomic_DNA"/>
</dbReference>
<keyword evidence="1" id="KW-0175">Coiled coil</keyword>
<evidence type="ECO:0000256" key="1">
    <source>
        <dbReference type="SAM" id="Coils"/>
    </source>
</evidence>
<name>A0A2X2JEU2_SHIDY</name>
<proteinExistence type="predicted"/>
<organism evidence="2 3">
    <name type="scientific">Shigella dysenteriae</name>
    <dbReference type="NCBI Taxonomy" id="622"/>
    <lineage>
        <taxon>Bacteria</taxon>
        <taxon>Pseudomonadati</taxon>
        <taxon>Pseudomonadota</taxon>
        <taxon>Gammaproteobacteria</taxon>
        <taxon>Enterobacterales</taxon>
        <taxon>Enterobacteriaceae</taxon>
        <taxon>Shigella</taxon>
    </lineage>
</organism>
<dbReference type="AlphaFoldDB" id="A0A2X2JEU2"/>
<sequence>MPGDDVKDFQLNDETIKYIIDNVLYNRKKDIASEIDTDKVNFMHKIYNNLYWYRHYDENGKTYRTANPNGNRFYFDFAGLQVLYYDYENKPTKEKFLEKQKLFSTVKNFKAEEKIKQEKYIEKPADVAREIASFFDVEKYLLGGIDRSNNYINENFTYKLLDLANLSGARDAQLERKVYFNEKMIKLNDNDEKEKVKIENDIKKIDKKIEEIDNAIWDLSSETERFKIKFQQENTLNDVVQSISSWLKENQNMVKAIKKIDTE</sequence>
<dbReference type="Proteomes" id="UP000251082">
    <property type="component" value="Unassembled WGS sequence"/>
</dbReference>